<dbReference type="EMBL" id="CP090169">
    <property type="protein sequence ID" value="UJO20403.1"/>
    <property type="molecule type" value="Genomic_DNA"/>
</dbReference>
<keyword evidence="1" id="KW-0539">Nucleus</keyword>
<name>A0A9Q8PDD3_PASFU</name>
<feature type="region of interest" description="Disordered" evidence="3">
    <location>
        <begin position="100"/>
        <end position="160"/>
    </location>
</feature>
<proteinExistence type="predicted"/>
<evidence type="ECO:0000256" key="3">
    <source>
        <dbReference type="SAM" id="MobiDB-lite"/>
    </source>
</evidence>
<keyword evidence="6" id="KW-1185">Reference proteome</keyword>
<dbReference type="InterPro" id="IPR001138">
    <property type="entry name" value="Zn2Cys6_DnaBD"/>
</dbReference>
<evidence type="ECO:0000313" key="5">
    <source>
        <dbReference type="EMBL" id="UJO20403.1"/>
    </source>
</evidence>
<dbReference type="AlphaFoldDB" id="A0A9Q8PDD3"/>
<feature type="coiled-coil region" evidence="2">
    <location>
        <begin position="424"/>
        <end position="507"/>
    </location>
</feature>
<evidence type="ECO:0000313" key="6">
    <source>
        <dbReference type="Proteomes" id="UP000756132"/>
    </source>
</evidence>
<dbReference type="Pfam" id="PF00172">
    <property type="entry name" value="Zn_clus"/>
    <property type="match status" value="1"/>
</dbReference>
<dbReference type="Proteomes" id="UP000756132">
    <property type="component" value="Chromosome 7"/>
</dbReference>
<dbReference type="InterPro" id="IPR036864">
    <property type="entry name" value="Zn2-C6_fun-type_DNA-bd_sf"/>
</dbReference>
<dbReference type="KEGG" id="ffu:CLAFUR5_10425"/>
<organism evidence="5 6">
    <name type="scientific">Passalora fulva</name>
    <name type="common">Tomato leaf mold</name>
    <name type="synonym">Cladosporium fulvum</name>
    <dbReference type="NCBI Taxonomy" id="5499"/>
    <lineage>
        <taxon>Eukaryota</taxon>
        <taxon>Fungi</taxon>
        <taxon>Dikarya</taxon>
        <taxon>Ascomycota</taxon>
        <taxon>Pezizomycotina</taxon>
        <taxon>Dothideomycetes</taxon>
        <taxon>Dothideomycetidae</taxon>
        <taxon>Mycosphaerellales</taxon>
        <taxon>Mycosphaerellaceae</taxon>
        <taxon>Fulvia</taxon>
    </lineage>
</organism>
<feature type="compositionally biased region" description="Polar residues" evidence="3">
    <location>
        <begin position="343"/>
        <end position="360"/>
    </location>
</feature>
<feature type="compositionally biased region" description="Low complexity" evidence="3">
    <location>
        <begin position="368"/>
        <end position="381"/>
    </location>
</feature>
<gene>
    <name evidence="5" type="ORF">CLAFUR5_10425</name>
</gene>
<feature type="region of interest" description="Disordered" evidence="3">
    <location>
        <begin position="296"/>
        <end position="383"/>
    </location>
</feature>
<keyword evidence="2" id="KW-0175">Coiled coil</keyword>
<reference evidence="5" key="2">
    <citation type="journal article" date="2022" name="Microb. Genom.">
        <title>A chromosome-scale genome assembly of the tomato pathogen Cladosporium fulvum reveals a compartmentalized genome architecture and the presence of a dispensable chromosome.</title>
        <authorList>
            <person name="Zaccaron A.Z."/>
            <person name="Chen L.H."/>
            <person name="Samaras A."/>
            <person name="Stergiopoulos I."/>
        </authorList>
    </citation>
    <scope>NUCLEOTIDE SEQUENCE</scope>
    <source>
        <strain evidence="5">Race5_Kim</strain>
    </source>
</reference>
<feature type="compositionally biased region" description="Polar residues" evidence="3">
    <location>
        <begin position="11"/>
        <end position="29"/>
    </location>
</feature>
<feature type="region of interest" description="Disordered" evidence="3">
    <location>
        <begin position="1"/>
        <end position="53"/>
    </location>
</feature>
<sequence length="507" mass="55414">MDYLQERDNMSVPNTGDTDPTMRSSSSAPVPQEVIDLTQDDDSSAAGSSDAINSCSRCQIKKRKCDGQRPCNLCQLLGTKAAARCTDYVGISSKFKGVQSAAEEQARHPSGDGKQLPHKRAASSDHLPESSRLPKAPKTSSLRPSHPPPSNATPTSSSTAAMTQAVTYAGAPPHHRMPDTPSDKTARVPAAQIPISTSLEAFDQDVVRAGENHQHHDLGAPVLASSSYRPDIAATKTTARQDQPALPALSPGAMKALQLPAMALSSHGSNHELLPPLETIWPSQGQAQSRYYTQRNLPPIAPPASGATDSLRPTFPPPIGQPYSSVHHSLPPRPDSPSHHDPQVSTQYSNFAQPYTQNNHAPALPTSTPTRPNFTQTQPTFTPTPPAFDHLLGPIRHHLEEQHNQIVRREMMIAEMDRENFDQRQEMSTTIDELQNKLAAKDQELSVLRKQHQKAVNELEVLQSQRTETAGNYGGQGNWLQELWKKFDEVEKQCEKLEKTCVASKDA</sequence>
<evidence type="ECO:0000259" key="4">
    <source>
        <dbReference type="PROSITE" id="PS50048"/>
    </source>
</evidence>
<protein>
    <recommendedName>
        <fullName evidence="4">Zn(2)-C6 fungal-type domain-containing protein</fullName>
    </recommendedName>
</protein>
<evidence type="ECO:0000256" key="1">
    <source>
        <dbReference type="ARBA" id="ARBA00023242"/>
    </source>
</evidence>
<reference evidence="5" key="1">
    <citation type="submission" date="2021-12" db="EMBL/GenBank/DDBJ databases">
        <authorList>
            <person name="Zaccaron A."/>
            <person name="Stergiopoulos I."/>
        </authorList>
    </citation>
    <scope>NUCLEOTIDE SEQUENCE</scope>
    <source>
        <strain evidence="5">Race5_Kim</strain>
    </source>
</reference>
<evidence type="ECO:0000256" key="2">
    <source>
        <dbReference type="SAM" id="Coils"/>
    </source>
</evidence>
<feature type="domain" description="Zn(2)-C6 fungal-type" evidence="4">
    <location>
        <begin position="54"/>
        <end position="87"/>
    </location>
</feature>
<dbReference type="RefSeq" id="XP_047764769.1">
    <property type="nucleotide sequence ID" value="XM_047909573.1"/>
</dbReference>
<accession>A0A9Q8PDD3</accession>
<dbReference type="GO" id="GO:0008270">
    <property type="term" value="F:zinc ion binding"/>
    <property type="evidence" value="ECO:0007669"/>
    <property type="project" value="InterPro"/>
</dbReference>
<dbReference type="GO" id="GO:0000981">
    <property type="term" value="F:DNA-binding transcription factor activity, RNA polymerase II-specific"/>
    <property type="evidence" value="ECO:0007669"/>
    <property type="project" value="InterPro"/>
</dbReference>
<dbReference type="PROSITE" id="PS50048">
    <property type="entry name" value="ZN2_CY6_FUNGAL_2"/>
    <property type="match status" value="1"/>
</dbReference>
<dbReference type="SUPFAM" id="SSF57701">
    <property type="entry name" value="Zn2/Cys6 DNA-binding domain"/>
    <property type="match status" value="1"/>
</dbReference>
<dbReference type="GeneID" id="71990303"/>